<protein>
    <submittedName>
        <fullName evidence="1">Uncharacterized protein</fullName>
    </submittedName>
</protein>
<feature type="non-terminal residue" evidence="1">
    <location>
        <position position="104"/>
    </location>
</feature>
<reference evidence="1" key="1">
    <citation type="journal article" date="2014" name="Front. Microbiol.">
        <title>High frequency of phylogenetically diverse reductive dehalogenase-homologous genes in deep subseafloor sedimentary metagenomes.</title>
        <authorList>
            <person name="Kawai M."/>
            <person name="Futagami T."/>
            <person name="Toyoda A."/>
            <person name="Takaki Y."/>
            <person name="Nishi S."/>
            <person name="Hori S."/>
            <person name="Arai W."/>
            <person name="Tsubouchi T."/>
            <person name="Morono Y."/>
            <person name="Uchiyama I."/>
            <person name="Ito T."/>
            <person name="Fujiyama A."/>
            <person name="Inagaki F."/>
            <person name="Takami H."/>
        </authorList>
    </citation>
    <scope>NUCLEOTIDE SEQUENCE</scope>
    <source>
        <strain evidence="1">Expedition CK06-06</strain>
    </source>
</reference>
<accession>X1LZK1</accession>
<evidence type="ECO:0000313" key="1">
    <source>
        <dbReference type="EMBL" id="GAH99533.1"/>
    </source>
</evidence>
<dbReference type="AlphaFoldDB" id="X1LZK1"/>
<gene>
    <name evidence="1" type="ORF">S03H2_71114</name>
</gene>
<dbReference type="EMBL" id="BARU01047466">
    <property type="protein sequence ID" value="GAH99533.1"/>
    <property type="molecule type" value="Genomic_DNA"/>
</dbReference>
<feature type="non-terminal residue" evidence="1">
    <location>
        <position position="1"/>
    </location>
</feature>
<organism evidence="1">
    <name type="scientific">marine sediment metagenome</name>
    <dbReference type="NCBI Taxonomy" id="412755"/>
    <lineage>
        <taxon>unclassified sequences</taxon>
        <taxon>metagenomes</taxon>
        <taxon>ecological metagenomes</taxon>
    </lineage>
</organism>
<sequence>NNKSPKLPKNFSWKGRYLVPDLIDPKTGKGIDVPFTWVGNNGDVQMIAGSMKHPIYFTNFIYKDYLYTYTYKWPGLQPPFLPPLENCDPLFPFTRKDLNKFLST</sequence>
<name>X1LZK1_9ZZZZ</name>
<proteinExistence type="predicted"/>
<comment type="caution">
    <text evidence="1">The sequence shown here is derived from an EMBL/GenBank/DDBJ whole genome shotgun (WGS) entry which is preliminary data.</text>
</comment>